<evidence type="ECO:0000313" key="3">
    <source>
        <dbReference type="EMBL" id="KAF9538464.1"/>
    </source>
</evidence>
<evidence type="ECO:0000256" key="1">
    <source>
        <dbReference type="SAM" id="MobiDB-lite"/>
    </source>
</evidence>
<evidence type="ECO:0008006" key="5">
    <source>
        <dbReference type="Google" id="ProtNLM"/>
    </source>
</evidence>
<feature type="compositionally biased region" description="Low complexity" evidence="1">
    <location>
        <begin position="190"/>
        <end position="202"/>
    </location>
</feature>
<dbReference type="AlphaFoldDB" id="A0A9P6EZG2"/>
<sequence>TSVDNTGKSALVADTPDVYNIKTAQWTNMFIAKIKPTPKPTTTTATTTTLPTGTGSAGVEHPTTEVEPSSESNKAAIIGGSVGGGVFLLLLIVGGLCFWRRRRNNSQQHQTKEMEEEKPPAKKFQVRIVHQPETESAEESTFYPSRPFRITPNNSHRKSNKKQGQEADDELSYYFHSHGGAPSPTRSEESFSSSAPSTATSTLEDDTHPTNVTNSTLLPQHIITLKPSQRQRYR</sequence>
<feature type="non-terminal residue" evidence="3">
    <location>
        <position position="1"/>
    </location>
</feature>
<proteinExistence type="predicted"/>
<reference evidence="3" key="1">
    <citation type="journal article" date="2020" name="Fungal Divers.">
        <title>Resolving the Mortierellaceae phylogeny through synthesis of multi-gene phylogenetics and phylogenomics.</title>
        <authorList>
            <person name="Vandepol N."/>
            <person name="Liber J."/>
            <person name="Desiro A."/>
            <person name="Na H."/>
            <person name="Kennedy M."/>
            <person name="Barry K."/>
            <person name="Grigoriev I.V."/>
            <person name="Miller A.N."/>
            <person name="O'Donnell K."/>
            <person name="Stajich J.E."/>
            <person name="Bonito G."/>
        </authorList>
    </citation>
    <scope>NUCLEOTIDE SEQUENCE</scope>
    <source>
        <strain evidence="3">NRRL 2591</strain>
    </source>
</reference>
<accession>A0A9P6EZG2</accession>
<feature type="compositionally biased region" description="Low complexity" evidence="1">
    <location>
        <begin position="40"/>
        <end position="54"/>
    </location>
</feature>
<feature type="region of interest" description="Disordered" evidence="1">
    <location>
        <begin position="39"/>
        <end position="71"/>
    </location>
</feature>
<organism evidence="3 4">
    <name type="scientific">Mortierella hygrophila</name>
    <dbReference type="NCBI Taxonomy" id="979708"/>
    <lineage>
        <taxon>Eukaryota</taxon>
        <taxon>Fungi</taxon>
        <taxon>Fungi incertae sedis</taxon>
        <taxon>Mucoromycota</taxon>
        <taxon>Mortierellomycotina</taxon>
        <taxon>Mortierellomycetes</taxon>
        <taxon>Mortierellales</taxon>
        <taxon>Mortierellaceae</taxon>
        <taxon>Mortierella</taxon>
    </lineage>
</organism>
<dbReference type="EMBL" id="JAAAXW010000304">
    <property type="protein sequence ID" value="KAF9538464.1"/>
    <property type="molecule type" value="Genomic_DNA"/>
</dbReference>
<evidence type="ECO:0000256" key="2">
    <source>
        <dbReference type="SAM" id="Phobius"/>
    </source>
</evidence>
<keyword evidence="2" id="KW-0812">Transmembrane</keyword>
<feature type="compositionally biased region" description="Polar residues" evidence="1">
    <location>
        <begin position="209"/>
        <end position="218"/>
    </location>
</feature>
<protein>
    <recommendedName>
        <fullName evidence="5">Mid2 domain-containing protein</fullName>
    </recommendedName>
</protein>
<dbReference type="Proteomes" id="UP000723463">
    <property type="component" value="Unassembled WGS sequence"/>
</dbReference>
<feature type="transmembrane region" description="Helical" evidence="2">
    <location>
        <begin position="75"/>
        <end position="99"/>
    </location>
</feature>
<keyword evidence="2" id="KW-0472">Membrane</keyword>
<name>A0A9P6EZG2_9FUNG</name>
<dbReference type="Gene3D" id="1.20.5.510">
    <property type="entry name" value="Single helix bin"/>
    <property type="match status" value="1"/>
</dbReference>
<feature type="region of interest" description="Disordered" evidence="1">
    <location>
        <begin position="132"/>
        <end position="234"/>
    </location>
</feature>
<evidence type="ECO:0000313" key="4">
    <source>
        <dbReference type="Proteomes" id="UP000723463"/>
    </source>
</evidence>
<keyword evidence="2" id="KW-1133">Transmembrane helix</keyword>
<keyword evidence="4" id="KW-1185">Reference proteome</keyword>
<gene>
    <name evidence="3" type="ORF">EC957_006720</name>
</gene>
<comment type="caution">
    <text evidence="3">The sequence shown here is derived from an EMBL/GenBank/DDBJ whole genome shotgun (WGS) entry which is preliminary data.</text>
</comment>